<name>A0AA41U529_9ACTN</name>
<dbReference type="PANTHER" id="PTHR46553">
    <property type="entry name" value="ADENINE NUCLEOTIDE ALPHA HYDROLASES-LIKE SUPERFAMILY PROTEIN"/>
    <property type="match status" value="1"/>
</dbReference>
<organism evidence="3 4">
    <name type="scientific">Yinghuangia soli</name>
    <dbReference type="NCBI Taxonomy" id="2908204"/>
    <lineage>
        <taxon>Bacteria</taxon>
        <taxon>Bacillati</taxon>
        <taxon>Actinomycetota</taxon>
        <taxon>Actinomycetes</taxon>
        <taxon>Kitasatosporales</taxon>
        <taxon>Streptomycetaceae</taxon>
        <taxon>Yinghuangia</taxon>
    </lineage>
</organism>
<feature type="domain" description="UspA" evidence="2">
    <location>
        <begin position="10"/>
        <end position="138"/>
    </location>
</feature>
<dbReference type="PRINTS" id="PR01438">
    <property type="entry name" value="UNVRSLSTRESS"/>
</dbReference>
<evidence type="ECO:0000259" key="2">
    <source>
        <dbReference type="Pfam" id="PF00582"/>
    </source>
</evidence>
<dbReference type="InterPro" id="IPR006015">
    <property type="entry name" value="Universal_stress_UspA"/>
</dbReference>
<sequence>MTTTGSPAPHITVAVDGSVHADQALRWAAAEAAARGLALRIVHAWLPMPTPGSRAAGRAESRKILDEAEVRARAYAPDVPVTTAEIADLVGSALAVESATAALLVLGSRGRGGFRSLLLGSNSLTAASIARCPVVVVREALPREDPGRIRDVVVGIDEKNAADDVLAFAFAEAAAHPAARLRVVHGWTMGASALAGGPVFDEDAVEAAVTRALAEVVAGWAEKYPQVEILRVTAHTQAAEALVEASADARLTIVGRRTGGTSLGLRLGPVAHAVLTHAHGPVAVVPY</sequence>
<dbReference type="SUPFAM" id="SSF52402">
    <property type="entry name" value="Adenine nucleotide alpha hydrolases-like"/>
    <property type="match status" value="2"/>
</dbReference>
<comment type="caution">
    <text evidence="3">The sequence shown here is derived from an EMBL/GenBank/DDBJ whole genome shotgun (WGS) entry which is preliminary data.</text>
</comment>
<dbReference type="PANTHER" id="PTHR46553:SF3">
    <property type="entry name" value="ADENINE NUCLEOTIDE ALPHA HYDROLASES-LIKE SUPERFAMILY PROTEIN"/>
    <property type="match status" value="1"/>
</dbReference>
<evidence type="ECO:0000313" key="3">
    <source>
        <dbReference type="EMBL" id="MCF2533596.1"/>
    </source>
</evidence>
<comment type="similarity">
    <text evidence="1">Belongs to the universal stress protein A family.</text>
</comment>
<dbReference type="RefSeq" id="WP_235058364.1">
    <property type="nucleotide sequence ID" value="NZ_JAKFHA010000053.1"/>
</dbReference>
<dbReference type="Pfam" id="PF00582">
    <property type="entry name" value="Usp"/>
    <property type="match status" value="2"/>
</dbReference>
<dbReference type="InterPro" id="IPR006016">
    <property type="entry name" value="UspA"/>
</dbReference>
<keyword evidence="4" id="KW-1185">Reference proteome</keyword>
<dbReference type="Gene3D" id="3.40.50.620">
    <property type="entry name" value="HUPs"/>
    <property type="match status" value="2"/>
</dbReference>
<reference evidence="3" key="1">
    <citation type="submission" date="2022-01" db="EMBL/GenBank/DDBJ databases">
        <title>Genome-Based Taxonomic Classification of the Phylum Actinobacteria.</title>
        <authorList>
            <person name="Gao Y."/>
        </authorList>
    </citation>
    <scope>NUCLEOTIDE SEQUENCE</scope>
    <source>
        <strain evidence="3">KLBMP 8922</strain>
    </source>
</reference>
<dbReference type="Proteomes" id="UP001165378">
    <property type="component" value="Unassembled WGS sequence"/>
</dbReference>
<evidence type="ECO:0000256" key="1">
    <source>
        <dbReference type="ARBA" id="ARBA00008791"/>
    </source>
</evidence>
<evidence type="ECO:0000313" key="4">
    <source>
        <dbReference type="Proteomes" id="UP001165378"/>
    </source>
</evidence>
<gene>
    <name evidence="3" type="ORF">LZ495_41145</name>
</gene>
<accession>A0AA41U529</accession>
<feature type="domain" description="UspA" evidence="2">
    <location>
        <begin position="150"/>
        <end position="286"/>
    </location>
</feature>
<protein>
    <submittedName>
        <fullName evidence="3">Universal stress protein</fullName>
    </submittedName>
</protein>
<dbReference type="EMBL" id="JAKFHA010000053">
    <property type="protein sequence ID" value="MCF2533596.1"/>
    <property type="molecule type" value="Genomic_DNA"/>
</dbReference>
<proteinExistence type="inferred from homology"/>
<dbReference type="InterPro" id="IPR014729">
    <property type="entry name" value="Rossmann-like_a/b/a_fold"/>
</dbReference>
<dbReference type="AlphaFoldDB" id="A0AA41U529"/>